<feature type="transmembrane region" description="Helical" evidence="1">
    <location>
        <begin position="304"/>
        <end position="322"/>
    </location>
</feature>
<organism evidence="2 3">
    <name type="scientific">Mucilaginibacter yixingensis</name>
    <dbReference type="NCBI Taxonomy" id="1295612"/>
    <lineage>
        <taxon>Bacteria</taxon>
        <taxon>Pseudomonadati</taxon>
        <taxon>Bacteroidota</taxon>
        <taxon>Sphingobacteriia</taxon>
        <taxon>Sphingobacteriales</taxon>
        <taxon>Sphingobacteriaceae</taxon>
        <taxon>Mucilaginibacter</taxon>
    </lineage>
</organism>
<feature type="transmembrane region" description="Helical" evidence="1">
    <location>
        <begin position="246"/>
        <end position="267"/>
    </location>
</feature>
<evidence type="ECO:0000313" key="3">
    <source>
        <dbReference type="Proteomes" id="UP000244168"/>
    </source>
</evidence>
<keyword evidence="1" id="KW-0812">Transmembrane</keyword>
<name>A0A2T5JC39_9SPHI</name>
<feature type="transmembrane region" description="Helical" evidence="1">
    <location>
        <begin position="32"/>
        <end position="51"/>
    </location>
</feature>
<keyword evidence="1" id="KW-0472">Membrane</keyword>
<dbReference type="Proteomes" id="UP000244168">
    <property type="component" value="Unassembled WGS sequence"/>
</dbReference>
<feature type="transmembrane region" description="Helical" evidence="1">
    <location>
        <begin position="215"/>
        <end position="240"/>
    </location>
</feature>
<comment type="caution">
    <text evidence="2">The sequence shown here is derived from an EMBL/GenBank/DDBJ whole genome shotgun (WGS) entry which is preliminary data.</text>
</comment>
<proteinExistence type="predicted"/>
<reference evidence="2 3" key="1">
    <citation type="submission" date="2018-04" db="EMBL/GenBank/DDBJ databases">
        <title>Genomic Encyclopedia of Archaeal and Bacterial Type Strains, Phase II (KMG-II): from individual species to whole genera.</title>
        <authorList>
            <person name="Goeker M."/>
        </authorList>
    </citation>
    <scope>NUCLEOTIDE SEQUENCE [LARGE SCALE GENOMIC DNA]</scope>
    <source>
        <strain evidence="2 3">DSM 26809</strain>
    </source>
</reference>
<evidence type="ECO:0008006" key="4">
    <source>
        <dbReference type="Google" id="ProtNLM"/>
    </source>
</evidence>
<feature type="transmembrane region" description="Helical" evidence="1">
    <location>
        <begin position="7"/>
        <end position="26"/>
    </location>
</feature>
<keyword evidence="3" id="KW-1185">Reference proteome</keyword>
<feature type="transmembrane region" description="Helical" evidence="1">
    <location>
        <begin position="371"/>
        <end position="387"/>
    </location>
</feature>
<accession>A0A2T5JC39</accession>
<dbReference type="EMBL" id="QAOQ01000002">
    <property type="protein sequence ID" value="PTQ99342.1"/>
    <property type="molecule type" value="Genomic_DNA"/>
</dbReference>
<protein>
    <recommendedName>
        <fullName evidence="4">O-antigen ligase-like membrane protein</fullName>
    </recommendedName>
</protein>
<feature type="transmembrane region" description="Helical" evidence="1">
    <location>
        <begin position="113"/>
        <end position="135"/>
    </location>
</feature>
<feature type="transmembrane region" description="Helical" evidence="1">
    <location>
        <begin position="83"/>
        <end position="106"/>
    </location>
</feature>
<feature type="transmembrane region" description="Helical" evidence="1">
    <location>
        <begin position="182"/>
        <end position="203"/>
    </location>
</feature>
<feature type="transmembrane region" description="Helical" evidence="1">
    <location>
        <begin position="342"/>
        <end position="359"/>
    </location>
</feature>
<dbReference type="AlphaFoldDB" id="A0A2T5JC39"/>
<gene>
    <name evidence="2" type="ORF">C8P68_102158</name>
</gene>
<evidence type="ECO:0000256" key="1">
    <source>
        <dbReference type="SAM" id="Phobius"/>
    </source>
</evidence>
<evidence type="ECO:0000313" key="2">
    <source>
        <dbReference type="EMBL" id="PTQ99342.1"/>
    </source>
</evidence>
<sequence>MQFLKQINAYYIVTLLFLFLSSNANFLSSSEVCWFLIMLIMVGVALQKKLLAPKDYKYIGIFSVIYIAFVAIRDPFINSLDNTFLLGDVIFLFKYCYLSFLFCIILKDKAAAYLVKVITHLTIISFFFYALQLIVPDLVYDVFRKLELPNDNVLTNNLAGSYSNVLLFTFTKDFHDYTNSGFVWEPGSFGCFLCLALMLNFFLNRFTFDRTSVILIIGNLTTFSTTAYTGLIVLLFLAYRYRVPKINLWAFLAIGLIVLLVCTVPILGRKMVDMYNEDMADLNHLKVLEHFYHHYRMQIPLNRFASMVYIYSVFGWQLILGVSNKYSLIFYRKFNVNVSNGIFDFLAKFGFVGLLYLFYKYAKFCKAYVKNWEYVFYCIAMLFLIGFGEPVMILPIILNFLFLSVTQTSIVKTATDNKRSREEYRKYLQSVPAHAQ</sequence>
<feature type="transmembrane region" description="Helical" evidence="1">
    <location>
        <begin position="58"/>
        <end position="77"/>
    </location>
</feature>
<keyword evidence="1" id="KW-1133">Transmembrane helix</keyword>